<evidence type="ECO:0000256" key="1">
    <source>
        <dbReference type="SAM" id="Phobius"/>
    </source>
</evidence>
<keyword evidence="1" id="KW-0472">Membrane</keyword>
<accession>A0A7M7NWX7</accession>
<evidence type="ECO:0000313" key="2">
    <source>
        <dbReference type="EnsemblMetazoa" id="XP_030842743"/>
    </source>
</evidence>
<feature type="transmembrane region" description="Helical" evidence="1">
    <location>
        <begin position="57"/>
        <end position="78"/>
    </location>
</feature>
<dbReference type="OrthoDB" id="6017175at2759"/>
<protein>
    <recommendedName>
        <fullName evidence="4">MARVEL domain-containing protein</fullName>
    </recommendedName>
</protein>
<dbReference type="OMA" id="CGQHLFD"/>
<name>A0A7M7NWX7_STRPU</name>
<reference evidence="2" key="2">
    <citation type="submission" date="2021-01" db="UniProtKB">
        <authorList>
            <consortium name="EnsemblMetazoa"/>
        </authorList>
    </citation>
    <scope>IDENTIFICATION</scope>
</reference>
<feature type="transmembrane region" description="Helical" evidence="1">
    <location>
        <begin position="25"/>
        <end position="45"/>
    </location>
</feature>
<reference evidence="3" key="1">
    <citation type="submission" date="2015-02" db="EMBL/GenBank/DDBJ databases">
        <title>Genome sequencing for Strongylocentrotus purpuratus.</title>
        <authorList>
            <person name="Murali S."/>
            <person name="Liu Y."/>
            <person name="Vee V."/>
            <person name="English A."/>
            <person name="Wang M."/>
            <person name="Skinner E."/>
            <person name="Han Y."/>
            <person name="Muzny D.M."/>
            <person name="Worley K.C."/>
            <person name="Gibbs R.A."/>
        </authorList>
    </citation>
    <scope>NUCLEOTIDE SEQUENCE</scope>
</reference>
<organism evidence="2 3">
    <name type="scientific">Strongylocentrotus purpuratus</name>
    <name type="common">Purple sea urchin</name>
    <dbReference type="NCBI Taxonomy" id="7668"/>
    <lineage>
        <taxon>Eukaryota</taxon>
        <taxon>Metazoa</taxon>
        <taxon>Echinodermata</taxon>
        <taxon>Eleutherozoa</taxon>
        <taxon>Echinozoa</taxon>
        <taxon>Echinoidea</taxon>
        <taxon>Euechinoidea</taxon>
        <taxon>Echinacea</taxon>
        <taxon>Camarodonta</taxon>
        <taxon>Echinidea</taxon>
        <taxon>Strongylocentrotidae</taxon>
        <taxon>Strongylocentrotus</taxon>
    </lineage>
</organism>
<dbReference type="InParanoid" id="A0A7M7NWX7"/>
<keyword evidence="1" id="KW-0812">Transmembrane</keyword>
<dbReference type="AlphaFoldDB" id="A0A7M7NWX7"/>
<dbReference type="KEGG" id="spu:105445980"/>
<keyword evidence="1" id="KW-1133">Transmembrane helix</keyword>
<feature type="transmembrane region" description="Helical" evidence="1">
    <location>
        <begin position="124"/>
        <end position="150"/>
    </location>
</feature>
<keyword evidence="3" id="KW-1185">Reference proteome</keyword>
<proteinExistence type="predicted"/>
<dbReference type="Proteomes" id="UP000007110">
    <property type="component" value="Unassembled WGS sequence"/>
</dbReference>
<dbReference type="GeneID" id="105445980"/>
<feature type="transmembrane region" description="Helical" evidence="1">
    <location>
        <begin position="90"/>
        <end position="112"/>
    </location>
</feature>
<evidence type="ECO:0008006" key="4">
    <source>
        <dbReference type="Google" id="ProtNLM"/>
    </source>
</evidence>
<dbReference type="EnsemblMetazoa" id="XM_030986883">
    <property type="protein sequence ID" value="XP_030842743"/>
    <property type="gene ID" value="LOC105445980"/>
</dbReference>
<sequence>MWWYSLPHSVYHLIRWFPKTNRLKIRIVIFLFAFALLIPQFFVLTTERSSRYCGQHLFDMLIVSIVFSFCMTGFVVLFSILDPVPYEVKLIFHIFGGVSFLVGLILTIFTSLAVECRTNTAELYYFSLASTILCMIAAVFVILMLPFWIINYFYPGSVLDRKQRTGICYEPTNCCSCLWHI</sequence>
<dbReference type="RefSeq" id="XP_030842743.1">
    <property type="nucleotide sequence ID" value="XM_030986883.1"/>
</dbReference>
<evidence type="ECO:0000313" key="3">
    <source>
        <dbReference type="Proteomes" id="UP000007110"/>
    </source>
</evidence>